<dbReference type="InterPro" id="IPR052030">
    <property type="entry name" value="Peptidase_M20/M20A_hydrolases"/>
</dbReference>
<protein>
    <submittedName>
        <fullName evidence="2">M20 family metallopeptidase</fullName>
    </submittedName>
</protein>
<proteinExistence type="predicted"/>
<reference evidence="2 3" key="1">
    <citation type="submission" date="2022-10" db="EMBL/GenBank/DDBJ databases">
        <title>Description of Fervidibacillus gen. nov. in the family Fervidibacillaceae fam. nov. with two species, Fervidibacillus albus sp. nov., and Fervidibacillus halotolerans sp. nov., isolated from tidal flat sediments.</title>
        <authorList>
            <person name="Kwon K.K."/>
            <person name="Yang S.-H."/>
        </authorList>
    </citation>
    <scope>NUCLEOTIDE SEQUENCE [LARGE SCALE GENOMIC DNA]</scope>
    <source>
        <strain evidence="2 3">DSM 23332</strain>
    </source>
</reference>
<dbReference type="InterPro" id="IPR017145">
    <property type="entry name" value="Aminobenzoyl-glu_utiliz_pB"/>
</dbReference>
<dbReference type="RefSeq" id="WP_263061643.1">
    <property type="nucleotide sequence ID" value="NZ_JAOUSE010000024.1"/>
</dbReference>
<dbReference type="InterPro" id="IPR011650">
    <property type="entry name" value="Peptidase_M20_dimer"/>
</dbReference>
<dbReference type="Pfam" id="PF07687">
    <property type="entry name" value="M20_dimer"/>
    <property type="match status" value="1"/>
</dbReference>
<evidence type="ECO:0000313" key="3">
    <source>
        <dbReference type="Proteomes" id="UP001208656"/>
    </source>
</evidence>
<comment type="caution">
    <text evidence="2">The sequence shown here is derived from an EMBL/GenBank/DDBJ whole genome shotgun (WGS) entry which is preliminary data.</text>
</comment>
<sequence length="475" mass="52478">MKSFVETYLKNHRDYFASVSKYIYEHPETRFEEYQSAAFLAAECEKQGFTVERNVANMKTAFVASYGTGDPVIGFLGEYDALSGLGQKPNALKCEPDGKENGHGCGHNLLGTGAFAAACAMKNYLEKNKLKGTVKFFGCPGEEGGSGKTFMVREGVFDHVDIALTWHPAPINAIMSLSSLANYQVYFRFKGTPSHAANTPHLGRSALDAVELMNVAVNYLREHVIEEARIHYAITNSGGVSPNVVQANAEVLYLIRAPKISDVDRIYQRICKIAQGAALMTETDVSIHFDKACSNYIPNRHLEKILYDQFVETGVETFTDKEMAFAKQMWNTLSNEEKTNFLDMAKGFGYHGDGKEFEGKYLADTISPYVPSQEILKGSTDVGDVSWVVPTAQLSCATAVLGTSLHSWQMTAQGLTSIANKGMIRAAQALALTGLHILQNPADLQKIKEEFEQFKKENPYKCPIPQDVKPSKLKK</sequence>
<keyword evidence="3" id="KW-1185">Reference proteome</keyword>
<dbReference type="Proteomes" id="UP001208656">
    <property type="component" value="Unassembled WGS sequence"/>
</dbReference>
<dbReference type="Pfam" id="PF01546">
    <property type="entry name" value="Peptidase_M20"/>
    <property type="match status" value="1"/>
</dbReference>
<dbReference type="SUPFAM" id="SSF55031">
    <property type="entry name" value="Bacterial exopeptidase dimerisation domain"/>
    <property type="match status" value="1"/>
</dbReference>
<dbReference type="EMBL" id="JAOUSE010000024">
    <property type="protein sequence ID" value="MCU9594569.1"/>
    <property type="molecule type" value="Genomic_DNA"/>
</dbReference>
<evidence type="ECO:0000313" key="2">
    <source>
        <dbReference type="EMBL" id="MCU9594569.1"/>
    </source>
</evidence>
<dbReference type="PANTHER" id="PTHR30575:SF0">
    <property type="entry name" value="XAA-ARG DIPEPTIDASE"/>
    <property type="match status" value="1"/>
</dbReference>
<dbReference type="Gene3D" id="3.30.70.360">
    <property type="match status" value="1"/>
</dbReference>
<name>A0ABT2WIP8_9BACI</name>
<dbReference type="SUPFAM" id="SSF53187">
    <property type="entry name" value="Zn-dependent exopeptidases"/>
    <property type="match status" value="1"/>
</dbReference>
<dbReference type="InterPro" id="IPR036264">
    <property type="entry name" value="Bact_exopeptidase_dim_dom"/>
</dbReference>
<feature type="domain" description="Peptidase M20 dimerisation" evidence="1">
    <location>
        <begin position="187"/>
        <end position="274"/>
    </location>
</feature>
<dbReference type="PANTHER" id="PTHR30575">
    <property type="entry name" value="PEPTIDASE M20"/>
    <property type="match status" value="1"/>
</dbReference>
<organism evidence="2 3">
    <name type="scientific">Pallidibacillus thermolactis</name>
    <dbReference type="NCBI Taxonomy" id="251051"/>
    <lineage>
        <taxon>Bacteria</taxon>
        <taxon>Bacillati</taxon>
        <taxon>Bacillota</taxon>
        <taxon>Bacilli</taxon>
        <taxon>Bacillales</taxon>
        <taxon>Bacillaceae</taxon>
        <taxon>Pallidibacillus</taxon>
    </lineage>
</organism>
<accession>A0ABT2WIP8</accession>
<dbReference type="NCBIfam" id="TIGR01891">
    <property type="entry name" value="amidohydrolases"/>
    <property type="match status" value="1"/>
</dbReference>
<gene>
    <name evidence="2" type="ORF">OEV82_08875</name>
</gene>
<dbReference type="InterPro" id="IPR002933">
    <property type="entry name" value="Peptidase_M20"/>
</dbReference>
<dbReference type="CDD" id="cd05673">
    <property type="entry name" value="M20_Acy1L2_AbgB"/>
    <property type="match status" value="1"/>
</dbReference>
<dbReference type="PIRSF" id="PIRSF037227">
    <property type="entry name" value="Aminobenzoyl-glu_utiliz_pB"/>
    <property type="match status" value="1"/>
</dbReference>
<dbReference type="Gene3D" id="3.40.630.10">
    <property type="entry name" value="Zn peptidases"/>
    <property type="match status" value="1"/>
</dbReference>
<evidence type="ECO:0000259" key="1">
    <source>
        <dbReference type="Pfam" id="PF07687"/>
    </source>
</evidence>
<dbReference type="InterPro" id="IPR017439">
    <property type="entry name" value="Amidohydrolase"/>
</dbReference>